<evidence type="ECO:0000256" key="4">
    <source>
        <dbReference type="ARBA" id="ARBA00054211"/>
    </source>
</evidence>
<evidence type="ECO:0000256" key="2">
    <source>
        <dbReference type="ARBA" id="ARBA00023043"/>
    </source>
</evidence>
<dbReference type="GO" id="GO:0033309">
    <property type="term" value="C:SBF transcription complex"/>
    <property type="evidence" value="ECO:0007669"/>
    <property type="project" value="TreeGrafter"/>
</dbReference>
<evidence type="ECO:0000256" key="3">
    <source>
        <dbReference type="ARBA" id="ARBA00023125"/>
    </source>
</evidence>
<dbReference type="Pfam" id="PF04383">
    <property type="entry name" value="KilA-N"/>
    <property type="match status" value="1"/>
</dbReference>
<dbReference type="PROSITE" id="PS51299">
    <property type="entry name" value="HTH_APSES"/>
    <property type="match status" value="1"/>
</dbReference>
<dbReference type="OrthoDB" id="6718656at2759"/>
<dbReference type="PANTHER" id="PTHR43828">
    <property type="entry name" value="ASPARAGINASE"/>
    <property type="match status" value="1"/>
</dbReference>
<dbReference type="InterPro" id="IPR051642">
    <property type="entry name" value="SWI6-like"/>
</dbReference>
<keyword evidence="1" id="KW-0677">Repeat</keyword>
<keyword evidence="2" id="KW-0040">ANK repeat</keyword>
<gene>
    <name evidence="8" type="ORF">CANVERA_P3179</name>
</gene>
<dbReference type="GO" id="GO:0003677">
    <property type="term" value="F:DNA binding"/>
    <property type="evidence" value="ECO:0007669"/>
    <property type="project" value="UniProtKB-KW"/>
</dbReference>
<protein>
    <recommendedName>
        <fullName evidence="5">Transcription factor MBP1</fullName>
    </recommendedName>
</protein>
<dbReference type="InterPro" id="IPR036887">
    <property type="entry name" value="HTH_APSES_sf"/>
</dbReference>
<evidence type="ECO:0000313" key="8">
    <source>
        <dbReference type="EMBL" id="CAI5758667.1"/>
    </source>
</evidence>
<dbReference type="GO" id="GO:0001228">
    <property type="term" value="F:DNA-binding transcription activator activity, RNA polymerase II-specific"/>
    <property type="evidence" value="ECO:0007669"/>
    <property type="project" value="UniProtKB-ARBA"/>
</dbReference>
<feature type="compositionally biased region" description="Acidic residues" evidence="6">
    <location>
        <begin position="190"/>
        <end position="199"/>
    </location>
</feature>
<dbReference type="SUPFAM" id="SSF54616">
    <property type="entry name" value="DNA-binding domain of Mlu1-box binding protein MBP1"/>
    <property type="match status" value="1"/>
</dbReference>
<evidence type="ECO:0000256" key="1">
    <source>
        <dbReference type="ARBA" id="ARBA00022737"/>
    </source>
</evidence>
<evidence type="ECO:0000259" key="7">
    <source>
        <dbReference type="PROSITE" id="PS51299"/>
    </source>
</evidence>
<organism evidence="8 9">
    <name type="scientific">Candida verbasci</name>
    <dbReference type="NCBI Taxonomy" id="1227364"/>
    <lineage>
        <taxon>Eukaryota</taxon>
        <taxon>Fungi</taxon>
        <taxon>Dikarya</taxon>
        <taxon>Ascomycota</taxon>
        <taxon>Saccharomycotina</taxon>
        <taxon>Pichiomycetes</taxon>
        <taxon>Debaryomycetaceae</taxon>
        <taxon>Candida/Lodderomyces clade</taxon>
        <taxon>Candida</taxon>
    </lineage>
</organism>
<dbReference type="EMBL" id="CANTUO010000003">
    <property type="protein sequence ID" value="CAI5758667.1"/>
    <property type="molecule type" value="Genomic_DNA"/>
</dbReference>
<evidence type="ECO:0000256" key="5">
    <source>
        <dbReference type="ARBA" id="ARBA00073969"/>
    </source>
</evidence>
<dbReference type="Gene3D" id="3.10.260.10">
    <property type="entry name" value="Transcription regulator HTH, APSES-type DNA-binding domain"/>
    <property type="match status" value="1"/>
</dbReference>
<proteinExistence type="predicted"/>
<name>A0A9W4XAS6_9ASCO</name>
<comment type="caution">
    <text evidence="8">The sequence shown here is derived from an EMBL/GenBank/DDBJ whole genome shotgun (WGS) entry which is preliminary data.</text>
</comment>
<feature type="domain" description="HTH APSES-type" evidence="7">
    <location>
        <begin position="9"/>
        <end position="118"/>
    </location>
</feature>
<reference evidence="8" key="1">
    <citation type="submission" date="2022-12" db="EMBL/GenBank/DDBJ databases">
        <authorList>
            <person name="Brejova B."/>
        </authorList>
    </citation>
    <scope>NUCLEOTIDE SEQUENCE</scope>
</reference>
<evidence type="ECO:0000313" key="9">
    <source>
        <dbReference type="Proteomes" id="UP001152885"/>
    </source>
</evidence>
<dbReference type="AlphaFoldDB" id="A0A9W4XAS6"/>
<dbReference type="GO" id="GO:0030907">
    <property type="term" value="C:MBF transcription complex"/>
    <property type="evidence" value="ECO:0007669"/>
    <property type="project" value="UniProtKB-ARBA"/>
</dbReference>
<dbReference type="Proteomes" id="UP001152885">
    <property type="component" value="Unassembled WGS sequence"/>
</dbReference>
<dbReference type="InterPro" id="IPR002110">
    <property type="entry name" value="Ankyrin_rpt"/>
</dbReference>
<keyword evidence="3" id="KW-0238">DNA-binding</keyword>
<dbReference type="InterPro" id="IPR003163">
    <property type="entry name" value="Tscrpt_reg_HTH_APSES-type"/>
</dbReference>
<accession>A0A9W4XAS6</accession>
<sequence length="767" mass="88152">MSLENNSTIYSATYSNVPVLEFVTSEGPIMRRKNDSWINATHILKIAKFPKARRTRILEKDVQTGIHEKVQGGYGKYQGTYVPLQIGEQIAKNFKVYDILKPIFEYKYIEGESKTPPPAPKHNHASAINIAKRQASFNKKQQKLLAQESFQSSSFSSDEPKKRGRPRRSQTLSGTPSLSRSNTKPIESIDNGETDDDESNTTIIAKKRRYEFGESQQDLLSSKELFGVSRNSIDKKNSVLFQQYRSPSINLNLSQENQIYNDYFQSLLSFFLDDNVRLQNSLPEKLLVPPQPLSKININQSIDNEGNTIFHWACSMANLPIIEFLLKTFKSEISSNIRNNNGETPLMFLVKFNNAYNSKSFYHILSALINSIYKVDSNGKTILHHIIENKKEKISKYYLDCLLVKLIENQEEQVEEGNDQFQIIYKFINHQNSDGNTAFHIASYNLKKKLIRTFINYHKFIDFELRNLVGCTVEDYLASHNFVLKLDNEAKNEPDITMQETEISNNIISFENQLIKTKQAMNLQNSVSNIITEKLSNLAFSLTEELNKKDETISNYYKIIKQISELKISSQRKTLSYFKYENLIDDLEDSNTYSQQTTSSSQEHLDLNIDLKKDFIIQSEINRLINDLTFQLLNKEEELNCLKLKYHNLYNIKHANVINDAAINKQEVEEGDALELAIELQNQIIKRRSLVNEIIESGINVPIANLNIKKESNGHGFIESFSNASNGDDNLFKYIKLISLSCGLKFDEIEKSIDLIEQSLTNEKSKK</sequence>
<dbReference type="SUPFAM" id="SSF48403">
    <property type="entry name" value="Ankyrin repeat"/>
    <property type="match status" value="1"/>
</dbReference>
<dbReference type="SMART" id="SM00248">
    <property type="entry name" value="ANK"/>
    <property type="match status" value="4"/>
</dbReference>
<feature type="compositionally biased region" description="Polar residues" evidence="6">
    <location>
        <begin position="169"/>
        <end position="185"/>
    </location>
</feature>
<dbReference type="PANTHER" id="PTHR43828:SF15">
    <property type="entry name" value="TRANSCRIPTION FACTOR MBP1"/>
    <property type="match status" value="1"/>
</dbReference>
<comment type="function">
    <text evidence="4">Binds to MCB elements (Mlu I cell cycle box) found in the promoter of most DNA synthesis genes. Transcriptional activation by MBF has an important role in the transition from G1 to S phase. It may have a dual role in that it behaves as an activator of transcription at the G1-S boundary and as a repressor during other stages of the cell cycle.</text>
</comment>
<dbReference type="FunFam" id="3.10.260.10:FF:000004">
    <property type="entry name" value="Transcription factor MBP1"/>
    <property type="match status" value="1"/>
</dbReference>
<dbReference type="InterPro" id="IPR036770">
    <property type="entry name" value="Ankyrin_rpt-contain_sf"/>
</dbReference>
<dbReference type="InterPro" id="IPR018004">
    <property type="entry name" value="KilA/APSES_HTH"/>
</dbReference>
<evidence type="ECO:0000256" key="6">
    <source>
        <dbReference type="SAM" id="MobiDB-lite"/>
    </source>
</evidence>
<dbReference type="Gene3D" id="1.25.40.20">
    <property type="entry name" value="Ankyrin repeat-containing domain"/>
    <property type="match status" value="1"/>
</dbReference>
<feature type="region of interest" description="Disordered" evidence="6">
    <location>
        <begin position="141"/>
        <end position="202"/>
    </location>
</feature>
<dbReference type="Pfam" id="PF12796">
    <property type="entry name" value="Ank_2"/>
    <property type="match status" value="1"/>
</dbReference>
<keyword evidence="9" id="KW-1185">Reference proteome</keyword>
<dbReference type="SMART" id="SM01252">
    <property type="entry name" value="KilA-N"/>
    <property type="match status" value="1"/>
</dbReference>